<dbReference type="Pfam" id="PF05401">
    <property type="entry name" value="NodS"/>
    <property type="match status" value="1"/>
</dbReference>
<accession>A0A395LHN3</accession>
<organism evidence="4 5">
    <name type="scientific">Alteriqipengyuania lutimaris</name>
    <dbReference type="NCBI Taxonomy" id="1538146"/>
    <lineage>
        <taxon>Bacteria</taxon>
        <taxon>Pseudomonadati</taxon>
        <taxon>Pseudomonadota</taxon>
        <taxon>Alphaproteobacteria</taxon>
        <taxon>Sphingomonadales</taxon>
        <taxon>Erythrobacteraceae</taxon>
        <taxon>Alteriqipengyuania</taxon>
    </lineage>
</organism>
<reference evidence="4 5" key="1">
    <citation type="submission" date="2018-07" db="EMBL/GenBank/DDBJ databases">
        <title>Erythrobacter nanhaiensis sp. nov., a novel member of the genus Erythrobacter isolated from the South China Sea.</title>
        <authorList>
            <person name="Chen X."/>
            <person name="Liu J."/>
        </authorList>
    </citation>
    <scope>NUCLEOTIDE SEQUENCE [LARGE SCALE GENOMIC DNA]</scope>
    <source>
        <strain evidence="4 5">S-5</strain>
    </source>
</reference>
<dbReference type="AlphaFoldDB" id="A0A395LHN3"/>
<dbReference type="EMBL" id="QRBB01000001">
    <property type="protein sequence ID" value="RDS76161.1"/>
    <property type="molecule type" value="Genomic_DNA"/>
</dbReference>
<evidence type="ECO:0000256" key="2">
    <source>
        <dbReference type="ARBA" id="ARBA00022679"/>
    </source>
</evidence>
<evidence type="ECO:0000313" key="4">
    <source>
        <dbReference type="EMBL" id="RDS76161.1"/>
    </source>
</evidence>
<gene>
    <name evidence="4" type="ORF">DL238_00025</name>
</gene>
<keyword evidence="3" id="KW-0949">S-adenosyl-L-methionine</keyword>
<sequence>MDSTTPDRRSTFDALYADDPDPWDYETSSYERQKRQQTIAALTRTRYERAFEVGCSIGALTEELAPLCESLIAIDVAEAALERASRRLAAHSNVVFYVGEIPSQWPEGSFDLIVLSEVLYFLTAGEIETTSCLCYRSLRKGGECLLVNWTGHNDLPVDGIEASNLFADASPWNRSLKWDENRYRIDLLRSS</sequence>
<proteinExistence type="predicted"/>
<dbReference type="GO" id="GO:0008757">
    <property type="term" value="F:S-adenosylmethionine-dependent methyltransferase activity"/>
    <property type="evidence" value="ECO:0007669"/>
    <property type="project" value="InterPro"/>
</dbReference>
<dbReference type="Proteomes" id="UP000254101">
    <property type="component" value="Unassembled WGS sequence"/>
</dbReference>
<dbReference type="OrthoDB" id="116799at2"/>
<evidence type="ECO:0000256" key="1">
    <source>
        <dbReference type="ARBA" id="ARBA00022603"/>
    </source>
</evidence>
<keyword evidence="5" id="KW-1185">Reference proteome</keyword>
<dbReference type="CDD" id="cd02440">
    <property type="entry name" value="AdoMet_MTases"/>
    <property type="match status" value="1"/>
</dbReference>
<dbReference type="InterPro" id="IPR029063">
    <property type="entry name" value="SAM-dependent_MTases_sf"/>
</dbReference>
<dbReference type="GO" id="GO:0009312">
    <property type="term" value="P:oligosaccharide biosynthetic process"/>
    <property type="evidence" value="ECO:0007669"/>
    <property type="project" value="InterPro"/>
</dbReference>
<name>A0A395LHN3_9SPHN</name>
<dbReference type="PANTHER" id="PTHR43464:SF19">
    <property type="entry name" value="UBIQUINONE BIOSYNTHESIS O-METHYLTRANSFERASE, MITOCHONDRIAL"/>
    <property type="match status" value="1"/>
</dbReference>
<keyword evidence="2 4" id="KW-0808">Transferase</keyword>
<dbReference type="RefSeq" id="WP_115490396.1">
    <property type="nucleotide sequence ID" value="NZ_JACHWW010000001.1"/>
</dbReference>
<keyword evidence="1 4" id="KW-0489">Methyltransferase</keyword>
<evidence type="ECO:0000313" key="5">
    <source>
        <dbReference type="Proteomes" id="UP000254101"/>
    </source>
</evidence>
<dbReference type="Gene3D" id="3.40.50.150">
    <property type="entry name" value="Vaccinia Virus protein VP39"/>
    <property type="match status" value="1"/>
</dbReference>
<comment type="caution">
    <text evidence="4">The sequence shown here is derived from an EMBL/GenBank/DDBJ whole genome shotgun (WGS) entry which is preliminary data.</text>
</comment>
<dbReference type="PANTHER" id="PTHR43464">
    <property type="entry name" value="METHYLTRANSFERASE"/>
    <property type="match status" value="1"/>
</dbReference>
<dbReference type="SUPFAM" id="SSF53335">
    <property type="entry name" value="S-adenosyl-L-methionine-dependent methyltransferases"/>
    <property type="match status" value="1"/>
</dbReference>
<protein>
    <submittedName>
        <fullName evidence="4">Methyltransferase domain-containing protein</fullName>
    </submittedName>
</protein>
<dbReference type="GO" id="GO:0032259">
    <property type="term" value="P:methylation"/>
    <property type="evidence" value="ECO:0007669"/>
    <property type="project" value="UniProtKB-KW"/>
</dbReference>
<dbReference type="InterPro" id="IPR008715">
    <property type="entry name" value="SAM-MeTfrase_NodS-like"/>
</dbReference>
<evidence type="ECO:0000256" key="3">
    <source>
        <dbReference type="ARBA" id="ARBA00022691"/>
    </source>
</evidence>